<keyword evidence="1" id="KW-0862">Zinc</keyword>
<keyword evidence="1" id="KW-0479">Metal-binding</keyword>
<feature type="region of interest" description="Disordered" evidence="2">
    <location>
        <begin position="1"/>
        <end position="36"/>
    </location>
</feature>
<feature type="domain" description="C2H2-type" evidence="3">
    <location>
        <begin position="423"/>
        <end position="450"/>
    </location>
</feature>
<organism evidence="4 5">
    <name type="scientific">Saccharata proteae CBS 121410</name>
    <dbReference type="NCBI Taxonomy" id="1314787"/>
    <lineage>
        <taxon>Eukaryota</taxon>
        <taxon>Fungi</taxon>
        <taxon>Dikarya</taxon>
        <taxon>Ascomycota</taxon>
        <taxon>Pezizomycotina</taxon>
        <taxon>Dothideomycetes</taxon>
        <taxon>Dothideomycetes incertae sedis</taxon>
        <taxon>Botryosphaeriales</taxon>
        <taxon>Saccharataceae</taxon>
        <taxon>Saccharata</taxon>
    </lineage>
</organism>
<protein>
    <recommendedName>
        <fullName evidence="3">C2H2-type domain-containing protein</fullName>
    </recommendedName>
</protein>
<reference evidence="4" key="1">
    <citation type="journal article" date="2020" name="Stud. Mycol.">
        <title>101 Dothideomycetes genomes: a test case for predicting lifestyles and emergence of pathogens.</title>
        <authorList>
            <person name="Haridas S."/>
            <person name="Albert R."/>
            <person name="Binder M."/>
            <person name="Bloem J."/>
            <person name="Labutti K."/>
            <person name="Salamov A."/>
            <person name="Andreopoulos B."/>
            <person name="Baker S."/>
            <person name="Barry K."/>
            <person name="Bills G."/>
            <person name="Bluhm B."/>
            <person name="Cannon C."/>
            <person name="Castanera R."/>
            <person name="Culley D."/>
            <person name="Daum C."/>
            <person name="Ezra D."/>
            <person name="Gonzalez J."/>
            <person name="Henrissat B."/>
            <person name="Kuo A."/>
            <person name="Liang C."/>
            <person name="Lipzen A."/>
            <person name="Lutzoni F."/>
            <person name="Magnuson J."/>
            <person name="Mondo S."/>
            <person name="Nolan M."/>
            <person name="Ohm R."/>
            <person name="Pangilinan J."/>
            <person name="Park H.-J."/>
            <person name="Ramirez L."/>
            <person name="Alfaro M."/>
            <person name="Sun H."/>
            <person name="Tritt A."/>
            <person name="Yoshinaga Y."/>
            <person name="Zwiers L.-H."/>
            <person name="Turgeon B."/>
            <person name="Goodwin S."/>
            <person name="Spatafora J."/>
            <person name="Crous P."/>
            <person name="Grigoriev I."/>
        </authorList>
    </citation>
    <scope>NUCLEOTIDE SEQUENCE</scope>
    <source>
        <strain evidence="4">CBS 121410</strain>
    </source>
</reference>
<dbReference type="PROSITE" id="PS00028">
    <property type="entry name" value="ZINC_FINGER_C2H2_1"/>
    <property type="match status" value="1"/>
</dbReference>
<comment type="caution">
    <text evidence="4">The sequence shown here is derived from an EMBL/GenBank/DDBJ whole genome shotgun (WGS) entry which is preliminary data.</text>
</comment>
<dbReference type="OrthoDB" id="9368434at2759"/>
<proteinExistence type="predicted"/>
<evidence type="ECO:0000313" key="4">
    <source>
        <dbReference type="EMBL" id="KAF2088301.1"/>
    </source>
</evidence>
<dbReference type="AlphaFoldDB" id="A0A9P4HXJ4"/>
<dbReference type="PROSITE" id="PS50157">
    <property type="entry name" value="ZINC_FINGER_C2H2_2"/>
    <property type="match status" value="1"/>
</dbReference>
<evidence type="ECO:0000259" key="3">
    <source>
        <dbReference type="PROSITE" id="PS50157"/>
    </source>
</evidence>
<accession>A0A9P4HXJ4</accession>
<dbReference type="SMART" id="SM00355">
    <property type="entry name" value="ZnF_C2H2"/>
    <property type="match status" value="3"/>
</dbReference>
<evidence type="ECO:0000313" key="5">
    <source>
        <dbReference type="Proteomes" id="UP000799776"/>
    </source>
</evidence>
<gene>
    <name evidence="4" type="ORF">K490DRAFT_73249</name>
</gene>
<dbReference type="InterPro" id="IPR013087">
    <property type="entry name" value="Znf_C2H2_type"/>
</dbReference>
<evidence type="ECO:0000256" key="1">
    <source>
        <dbReference type="PROSITE-ProRule" id="PRU00042"/>
    </source>
</evidence>
<keyword evidence="1" id="KW-0863">Zinc-finger</keyword>
<dbReference type="Proteomes" id="UP000799776">
    <property type="component" value="Unassembled WGS sequence"/>
</dbReference>
<name>A0A9P4HXJ4_9PEZI</name>
<keyword evidence="5" id="KW-1185">Reference proteome</keyword>
<sequence length="793" mass="87249">MSANQTHPRRRPQKGSAPQSVPSLPHHTNFRKHGTFHSPKNVSCDLVDPIANACLMPKRSETNPLSLEQILIDAGQNRVSDLLTSVDNVLSGKTSSAADASILKDDNVHPVPTFMLNNHSFSAPDPMDIDKKPVVVDHHHASDSGLGSSISASLYGMVPSYARARTRRSVRSSASAHSAVTKSYSHLSSNGAARAMSKEAIDHIKNRIVKPILREPSLKEFHPLINQVPHRIGSKDINNLRDLEKTLIFLAPVSSDDSCLDDAVAHLFCRIKDYAASPTKYLRFCERSITFIANTVDYLNEADQRLPTDRPYTNNYFLDLVEQIRRYAAIMAATRRKEKAGEPLSEKDYCPNEKITLRGGISHNGKPAELVREKNGKVIPIANDFERATTSAKRAHDDDEVEDDIHRSMARRRKSEKPGDVMHVCADCRKEFKRPCDLTKHEKTHSRPWKCPDGGCKYHAHGWPTEKERDRHVNDKHTAAPPQYKCIFAPCTYASKRESNCKQHMEKAHGWEYVRSKANGRVKNSSASSSRTPQTPLTPFIPTPASAFAPLSTPVTPLDNSPSVASYHDFGFSNYAYTPAVVPNDFDDFRRESVTTAGTGMTFSSNPSPFQAPTSFDEAITPPETGFDHSTDVMFDPSFNFNTTFQQQPTPALSNYGDAFGEHFQPLFAPSTTNANGSMPPPAPTSAFSADMQHLSPTAQPDQMLFQSNDMHMDEGFGGDDFMPAGDFTLFDNSAAQTCGSGNGEASTAAGDLFHDLSNFGTFGGQFENAYLPGADGFGDRSGELFNFDLGGA</sequence>
<dbReference type="EMBL" id="ML978717">
    <property type="protein sequence ID" value="KAF2088301.1"/>
    <property type="molecule type" value="Genomic_DNA"/>
</dbReference>
<dbReference type="GO" id="GO:0008270">
    <property type="term" value="F:zinc ion binding"/>
    <property type="evidence" value="ECO:0007669"/>
    <property type="project" value="UniProtKB-KW"/>
</dbReference>
<evidence type="ECO:0000256" key="2">
    <source>
        <dbReference type="SAM" id="MobiDB-lite"/>
    </source>
</evidence>